<comment type="similarity">
    <text evidence="1">Belongs to the peptidase S51 family.</text>
</comment>
<dbReference type="AlphaFoldDB" id="A0AAW2ZPY9"/>
<evidence type="ECO:0000256" key="1">
    <source>
        <dbReference type="ARBA" id="ARBA00006534"/>
    </source>
</evidence>
<name>A0AAW2ZPY9_9EUKA</name>
<dbReference type="SUPFAM" id="SSF52317">
    <property type="entry name" value="Class I glutamine amidotransferase-like"/>
    <property type="match status" value="1"/>
</dbReference>
<dbReference type="PANTHER" id="PTHR36175:SF1">
    <property type="entry name" value="CYANOPHYCINASE"/>
    <property type="match status" value="1"/>
</dbReference>
<dbReference type="PANTHER" id="PTHR36175">
    <property type="entry name" value="CYANOPHYCINASE"/>
    <property type="match status" value="1"/>
</dbReference>
<comment type="caution">
    <text evidence="6">The sequence shown here is derived from an EMBL/GenBank/DDBJ whole genome shotgun (WGS) entry which is preliminary data.</text>
</comment>
<dbReference type="Gene3D" id="3.40.50.880">
    <property type="match status" value="1"/>
</dbReference>
<evidence type="ECO:0000256" key="5">
    <source>
        <dbReference type="SAM" id="SignalP"/>
    </source>
</evidence>
<proteinExistence type="inferred from homology"/>
<evidence type="ECO:0000313" key="6">
    <source>
        <dbReference type="EMBL" id="KAL0490776.1"/>
    </source>
</evidence>
<reference evidence="6 7" key="1">
    <citation type="submission" date="2024-03" db="EMBL/GenBank/DDBJ databases">
        <title>The Acrasis kona genome and developmental transcriptomes reveal deep origins of eukaryotic multicellular pathways.</title>
        <authorList>
            <person name="Sheikh S."/>
            <person name="Fu C.-J."/>
            <person name="Brown M.W."/>
            <person name="Baldauf S.L."/>
        </authorList>
    </citation>
    <scope>NUCLEOTIDE SEQUENCE [LARGE SCALE GENOMIC DNA]</scope>
    <source>
        <strain evidence="6 7">ATCC MYA-3509</strain>
    </source>
</reference>
<gene>
    <name evidence="6" type="ORF">AKO1_002511</name>
</gene>
<dbReference type="InterPro" id="IPR029062">
    <property type="entry name" value="Class_I_gatase-like"/>
</dbReference>
<keyword evidence="5" id="KW-0732">Signal</keyword>
<dbReference type="CDD" id="cd03145">
    <property type="entry name" value="GAT1_cyanophycinase"/>
    <property type="match status" value="1"/>
</dbReference>
<evidence type="ECO:0000256" key="2">
    <source>
        <dbReference type="ARBA" id="ARBA00022670"/>
    </source>
</evidence>
<accession>A0AAW2ZPY9</accession>
<feature type="chain" id="PRO_5043329879" evidence="5">
    <location>
        <begin position="19"/>
        <end position="376"/>
    </location>
</feature>
<keyword evidence="2" id="KW-0645">Protease</keyword>
<keyword evidence="3" id="KW-0378">Hydrolase</keyword>
<protein>
    <submittedName>
        <fullName evidence="6">Glutamine amidotransferase type 1</fullName>
    </submittedName>
</protein>
<dbReference type="Pfam" id="PF03575">
    <property type="entry name" value="Peptidase_S51"/>
    <property type="match status" value="1"/>
</dbReference>
<evidence type="ECO:0000313" key="7">
    <source>
        <dbReference type="Proteomes" id="UP001431209"/>
    </source>
</evidence>
<evidence type="ECO:0000256" key="4">
    <source>
        <dbReference type="ARBA" id="ARBA00022825"/>
    </source>
</evidence>
<keyword evidence="6" id="KW-0315">Glutamine amidotransferase</keyword>
<sequence>MIKKSLFVLFFLYVFAQCSKIRIPIGGHLTYTNPLFELYANKTVAFITAAGVTPEEDAVTIKELLLQANKNIKPKWVPIYGRLCKNGAFDPKIVNMVKSADAVYISGGQSGNVLRCLFGDQDVGRRTPLLDAIHEKEVVGGSSAGGMSQPVNDIIITGQSAESYYAVLEKNLYHRKDGLQFFTHGLADVHFAERGRQGRLYVLAFQTQSKLSFGIDEDTGLIQYEDGSLKVTGKGGVLIYDARVQNMTTLEGGVITHFLTKDDRMDSKGKIIFADYKKICTSQKEPESSGDIFTDFRDRSIKVSQYSAPHYVYKGHVGKSRVVEVTMNKLPNTRTACGENGFASFENLLVTVKELRGNDQNIVASDPGPRLYHLDY</sequence>
<dbReference type="EMBL" id="JAOPGA020001715">
    <property type="protein sequence ID" value="KAL0490776.1"/>
    <property type="molecule type" value="Genomic_DNA"/>
</dbReference>
<feature type="signal peptide" evidence="5">
    <location>
        <begin position="1"/>
        <end position="18"/>
    </location>
</feature>
<evidence type="ECO:0000256" key="3">
    <source>
        <dbReference type="ARBA" id="ARBA00022801"/>
    </source>
</evidence>
<keyword evidence="4" id="KW-0720">Serine protease</keyword>
<organism evidence="6 7">
    <name type="scientific">Acrasis kona</name>
    <dbReference type="NCBI Taxonomy" id="1008807"/>
    <lineage>
        <taxon>Eukaryota</taxon>
        <taxon>Discoba</taxon>
        <taxon>Heterolobosea</taxon>
        <taxon>Tetramitia</taxon>
        <taxon>Eutetramitia</taxon>
        <taxon>Acrasidae</taxon>
        <taxon>Acrasis</taxon>
    </lineage>
</organism>
<dbReference type="Proteomes" id="UP001431209">
    <property type="component" value="Unassembled WGS sequence"/>
</dbReference>
<dbReference type="GO" id="GO:0008236">
    <property type="term" value="F:serine-type peptidase activity"/>
    <property type="evidence" value="ECO:0007669"/>
    <property type="project" value="UniProtKB-KW"/>
</dbReference>
<keyword evidence="7" id="KW-1185">Reference proteome</keyword>
<dbReference type="InterPro" id="IPR005320">
    <property type="entry name" value="Peptidase_S51"/>
</dbReference>
<dbReference type="GO" id="GO:0006508">
    <property type="term" value="P:proteolysis"/>
    <property type="evidence" value="ECO:0007669"/>
    <property type="project" value="UniProtKB-KW"/>
</dbReference>